<accession>A0ABV0CRZ4</accession>
<name>A0ABV0CRZ4_9NEIS</name>
<reference evidence="1 2" key="1">
    <citation type="submission" date="2023-12" db="EMBL/GenBank/DDBJ databases">
        <title>Chromobacterium sp. strain TRC.1.1.SA producing antimicrobial pigment.</title>
        <authorList>
            <person name="Verma N."/>
            <person name="Choksket S."/>
            <person name="Pinnaka A.K."/>
            <person name="Korpole S."/>
        </authorList>
    </citation>
    <scope>NUCLEOTIDE SEQUENCE [LARGE SCALE GENOMIC DNA]</scope>
    <source>
        <strain evidence="1 2">TRC1.1.SA</strain>
    </source>
</reference>
<organism evidence="1 2">
    <name type="scientific">Chromobacterium indicum</name>
    <dbReference type="NCBI Taxonomy" id="3110228"/>
    <lineage>
        <taxon>Bacteria</taxon>
        <taxon>Pseudomonadati</taxon>
        <taxon>Pseudomonadota</taxon>
        <taxon>Betaproteobacteria</taxon>
        <taxon>Neisseriales</taxon>
        <taxon>Chromobacteriaceae</taxon>
        <taxon>Chromobacterium</taxon>
    </lineage>
</organism>
<evidence type="ECO:0000313" key="2">
    <source>
        <dbReference type="Proteomes" id="UP001405405"/>
    </source>
</evidence>
<sequence>MTDFVCAGNAWPHFRLVAAERPIWPMPSLDSQTLLIPWPMRRSSRFPLSGLRRYFFAICFADLRHAAWTRMAGDWIAQKKESHRRDGREDQA</sequence>
<protein>
    <submittedName>
        <fullName evidence="1">Uncharacterized protein</fullName>
    </submittedName>
</protein>
<evidence type="ECO:0000313" key="1">
    <source>
        <dbReference type="EMBL" id="MEN7433719.1"/>
    </source>
</evidence>
<proteinExistence type="predicted"/>
<dbReference type="RefSeq" id="WP_346790911.1">
    <property type="nucleotide sequence ID" value="NZ_JAYFSJ010000025.1"/>
</dbReference>
<dbReference type="EMBL" id="JAYFSJ010000025">
    <property type="protein sequence ID" value="MEN7433719.1"/>
    <property type="molecule type" value="Genomic_DNA"/>
</dbReference>
<gene>
    <name evidence="1" type="ORF">VA599_23525</name>
</gene>
<keyword evidence="2" id="KW-1185">Reference proteome</keyword>
<comment type="caution">
    <text evidence="1">The sequence shown here is derived from an EMBL/GenBank/DDBJ whole genome shotgun (WGS) entry which is preliminary data.</text>
</comment>
<dbReference type="Proteomes" id="UP001405405">
    <property type="component" value="Unassembled WGS sequence"/>
</dbReference>